<dbReference type="AlphaFoldDB" id="A0A5D3WI62"/>
<keyword evidence="3" id="KW-1185">Reference proteome</keyword>
<proteinExistence type="predicted"/>
<evidence type="ECO:0000256" key="1">
    <source>
        <dbReference type="SAM" id="SignalP"/>
    </source>
</evidence>
<protein>
    <submittedName>
        <fullName evidence="2">Uncharacterized protein</fullName>
    </submittedName>
</protein>
<evidence type="ECO:0000313" key="2">
    <source>
        <dbReference type="EMBL" id="TYO97540.1"/>
    </source>
</evidence>
<sequence length="109" mass="11667">MRHRPIITLILLCLPAFIATGEPASAAGNGRHDRSMTAIEQADMPAGLSDAELKEIRGRFLPAFDTTTGPMTTTAEVILWDEGNRAETGITSLQGTGNMAATILTRQSR</sequence>
<comment type="caution">
    <text evidence="2">The sequence shown here is derived from an EMBL/GenBank/DDBJ whole genome shotgun (WGS) entry which is preliminary data.</text>
</comment>
<evidence type="ECO:0000313" key="3">
    <source>
        <dbReference type="Proteomes" id="UP000324159"/>
    </source>
</evidence>
<gene>
    <name evidence="2" type="ORF">EDC39_11080</name>
</gene>
<accession>A0A5D3WI62</accession>
<keyword evidence="1" id="KW-0732">Signal</keyword>
<reference evidence="2 3" key="1">
    <citation type="submission" date="2019-07" db="EMBL/GenBank/DDBJ databases">
        <title>Genomic Encyclopedia of Type Strains, Phase IV (KMG-IV): sequencing the most valuable type-strain genomes for metagenomic binning, comparative biology and taxonomic classification.</title>
        <authorList>
            <person name="Goeker M."/>
        </authorList>
    </citation>
    <scope>NUCLEOTIDE SEQUENCE [LARGE SCALE GENOMIC DNA]</scope>
    <source>
        <strain evidence="2 3">SS015</strain>
    </source>
</reference>
<dbReference type="Proteomes" id="UP000324159">
    <property type="component" value="Unassembled WGS sequence"/>
</dbReference>
<name>A0A5D3WI62_9BACT</name>
<feature type="signal peptide" evidence="1">
    <location>
        <begin position="1"/>
        <end position="26"/>
    </location>
</feature>
<organism evidence="2 3">
    <name type="scientific">Geothermobacter ehrlichii</name>
    <dbReference type="NCBI Taxonomy" id="213224"/>
    <lineage>
        <taxon>Bacteria</taxon>
        <taxon>Pseudomonadati</taxon>
        <taxon>Thermodesulfobacteriota</taxon>
        <taxon>Desulfuromonadia</taxon>
        <taxon>Desulfuromonadales</taxon>
        <taxon>Geothermobacteraceae</taxon>
        <taxon>Geothermobacter</taxon>
    </lineage>
</organism>
<feature type="chain" id="PRO_5022753756" evidence="1">
    <location>
        <begin position="27"/>
        <end position="109"/>
    </location>
</feature>
<dbReference type="RefSeq" id="WP_148896437.1">
    <property type="nucleotide sequence ID" value="NZ_VNIB01000010.1"/>
</dbReference>
<dbReference type="EMBL" id="VNIB01000010">
    <property type="protein sequence ID" value="TYO97540.1"/>
    <property type="molecule type" value="Genomic_DNA"/>
</dbReference>